<reference evidence="3" key="1">
    <citation type="journal article" date="2015" name="Nat. Genet.">
        <title>The genome and transcriptome of the zoonotic hookworm Ancylostoma ceylanicum identify infection-specific gene families.</title>
        <authorList>
            <person name="Schwarz E.M."/>
            <person name="Hu Y."/>
            <person name="Antoshechkin I."/>
            <person name="Miller M.M."/>
            <person name="Sternberg P.W."/>
            <person name="Aroian R.V."/>
        </authorList>
    </citation>
    <scope>NUCLEOTIDE SEQUENCE</scope>
    <source>
        <strain evidence="3">HY135</strain>
    </source>
</reference>
<comment type="caution">
    <text evidence="2">The sequence shown here is derived from an EMBL/GenBank/DDBJ whole genome shotgun (WGS) entry which is preliminary data.</text>
</comment>
<evidence type="ECO:0000313" key="2">
    <source>
        <dbReference type="EMBL" id="EYB93925.1"/>
    </source>
</evidence>
<dbReference type="AlphaFoldDB" id="A0A016STR0"/>
<evidence type="ECO:0000256" key="1">
    <source>
        <dbReference type="SAM" id="SignalP"/>
    </source>
</evidence>
<proteinExistence type="predicted"/>
<keyword evidence="3" id="KW-1185">Reference proteome</keyword>
<dbReference type="EMBL" id="JARK01001513">
    <property type="protein sequence ID" value="EYB93925.1"/>
    <property type="molecule type" value="Genomic_DNA"/>
</dbReference>
<protein>
    <recommendedName>
        <fullName evidence="4">7TM GPCR serpentine receptor class x (Srx) domain-containing protein</fullName>
    </recommendedName>
</protein>
<name>A0A016STR0_9BILA</name>
<evidence type="ECO:0008006" key="4">
    <source>
        <dbReference type="Google" id="ProtNLM"/>
    </source>
</evidence>
<sequence length="76" mass="8585">MNMTTILGDGIDLLILSIFSTFVRGQVQTCQVGLSNALSTNMTTILSYDIDLLIYRFFPPPFGDRCKHVRWGSPMR</sequence>
<evidence type="ECO:0000313" key="3">
    <source>
        <dbReference type="Proteomes" id="UP000024635"/>
    </source>
</evidence>
<organism evidence="2 3">
    <name type="scientific">Ancylostoma ceylanicum</name>
    <dbReference type="NCBI Taxonomy" id="53326"/>
    <lineage>
        <taxon>Eukaryota</taxon>
        <taxon>Metazoa</taxon>
        <taxon>Ecdysozoa</taxon>
        <taxon>Nematoda</taxon>
        <taxon>Chromadorea</taxon>
        <taxon>Rhabditida</taxon>
        <taxon>Rhabditina</taxon>
        <taxon>Rhabditomorpha</taxon>
        <taxon>Strongyloidea</taxon>
        <taxon>Ancylostomatidae</taxon>
        <taxon>Ancylostomatinae</taxon>
        <taxon>Ancylostoma</taxon>
    </lineage>
</organism>
<feature type="signal peptide" evidence="1">
    <location>
        <begin position="1"/>
        <end position="25"/>
    </location>
</feature>
<feature type="chain" id="PRO_5001487168" description="7TM GPCR serpentine receptor class x (Srx) domain-containing protein" evidence="1">
    <location>
        <begin position="26"/>
        <end position="76"/>
    </location>
</feature>
<dbReference type="Proteomes" id="UP000024635">
    <property type="component" value="Unassembled WGS sequence"/>
</dbReference>
<accession>A0A016STR0</accession>
<gene>
    <name evidence="2" type="primary">Acey_s0177.g586</name>
    <name evidence="2" type="ORF">Y032_0177g586</name>
</gene>
<keyword evidence="1" id="KW-0732">Signal</keyword>